<organism evidence="1 2">
    <name type="scientific">Flavobacterium xylosi</name>
    <dbReference type="NCBI Taxonomy" id="3230415"/>
    <lineage>
        <taxon>Bacteria</taxon>
        <taxon>Pseudomonadati</taxon>
        <taxon>Bacteroidota</taxon>
        <taxon>Flavobacteriia</taxon>
        <taxon>Flavobacteriales</taxon>
        <taxon>Flavobacteriaceae</taxon>
        <taxon>Flavobacterium</taxon>
    </lineage>
</organism>
<gene>
    <name evidence="1" type="ORF">ACFX5E_00120</name>
</gene>
<sequence length="143" mass="16430">MENYLYKCQYCGKEYKPNRRQKQKYCSNSCRTRAFVIRKIKGLNLPSTENKNIVKKKSETMSWAGVGNATAGTLAVNIATSLFTKEENKPATKKDIKEVKNLLLTRYHSINNVPDKPDGSRPFYDLQTQNIVYLKKPTNYGIK</sequence>
<dbReference type="RefSeq" id="WP_379853129.1">
    <property type="nucleotide sequence ID" value="NZ_JBHZPZ010000001.1"/>
</dbReference>
<evidence type="ECO:0000313" key="2">
    <source>
        <dbReference type="Proteomes" id="UP001600109"/>
    </source>
</evidence>
<name>A0ABW6HR68_9FLAO</name>
<protein>
    <submittedName>
        <fullName evidence="1">Uncharacterized protein</fullName>
    </submittedName>
</protein>
<dbReference type="EMBL" id="JBHZPZ010000001">
    <property type="protein sequence ID" value="MFE3866473.1"/>
    <property type="molecule type" value="Genomic_DNA"/>
</dbReference>
<accession>A0ABW6HR68</accession>
<keyword evidence="2" id="KW-1185">Reference proteome</keyword>
<comment type="caution">
    <text evidence="1">The sequence shown here is derived from an EMBL/GenBank/DDBJ whole genome shotgun (WGS) entry which is preliminary data.</text>
</comment>
<proteinExistence type="predicted"/>
<evidence type="ECO:0000313" key="1">
    <source>
        <dbReference type="EMBL" id="MFE3866473.1"/>
    </source>
</evidence>
<reference evidence="1 2" key="1">
    <citation type="submission" date="2024-06" db="EMBL/GenBank/DDBJ databases">
        <title>Flavobacterium spp. isolated from glacier.</title>
        <authorList>
            <person name="Han D."/>
        </authorList>
    </citation>
    <scope>NUCLEOTIDE SEQUENCE [LARGE SCALE GENOMIC DNA]</scope>
    <source>
        <strain evidence="1 2">LS2P90</strain>
    </source>
</reference>
<dbReference type="Proteomes" id="UP001600109">
    <property type="component" value="Unassembled WGS sequence"/>
</dbReference>